<proteinExistence type="predicted"/>
<evidence type="ECO:0000313" key="4">
    <source>
        <dbReference type="EMBL" id="PNG08365.1"/>
    </source>
</evidence>
<dbReference type="Proteomes" id="UP000235897">
    <property type="component" value="Unassembled WGS sequence"/>
</dbReference>
<dbReference type="PANTHER" id="PTHR44591:SF3">
    <property type="entry name" value="RESPONSE REGULATORY DOMAIN-CONTAINING PROTEIN"/>
    <property type="match status" value="1"/>
</dbReference>
<dbReference type="AlphaFoldDB" id="A0A2N8T0V2"/>
<dbReference type="Pfam" id="PF00072">
    <property type="entry name" value="Response_reg"/>
    <property type="match status" value="1"/>
</dbReference>
<organism evidence="4 5">
    <name type="scientific">Stutzerimonas stutzeri</name>
    <name type="common">Pseudomonas stutzeri</name>
    <dbReference type="NCBI Taxonomy" id="316"/>
    <lineage>
        <taxon>Bacteria</taxon>
        <taxon>Pseudomonadati</taxon>
        <taxon>Pseudomonadota</taxon>
        <taxon>Gammaproteobacteria</taxon>
        <taxon>Pseudomonadales</taxon>
        <taxon>Pseudomonadaceae</taxon>
        <taxon>Stutzerimonas</taxon>
    </lineage>
</organism>
<dbReference type="GO" id="GO:0000160">
    <property type="term" value="P:phosphorelay signal transduction system"/>
    <property type="evidence" value="ECO:0007669"/>
    <property type="project" value="InterPro"/>
</dbReference>
<dbReference type="InterPro" id="IPR001789">
    <property type="entry name" value="Sig_transdc_resp-reg_receiver"/>
</dbReference>
<dbReference type="OrthoDB" id="9800897at2"/>
<dbReference type="Gene3D" id="3.40.50.2300">
    <property type="match status" value="1"/>
</dbReference>
<feature type="modified residue" description="4-aspartylphosphate" evidence="2">
    <location>
        <position position="99"/>
    </location>
</feature>
<keyword evidence="1 2" id="KW-0597">Phosphoprotein</keyword>
<dbReference type="InterPro" id="IPR011006">
    <property type="entry name" value="CheY-like_superfamily"/>
</dbReference>
<sequence>MCSSSPWERVVSGWGGAWSIPKASRSADRIARLRQGARMSREGQDALAPLVLLVEDELGLSKLMVMILEDEGYRVATASNGAQGLRMLEQERPALIITDYMMPELDGAEMVRAIRRNPAYDGVPILMMSAALTQQIPGRDLVDEFLPKGTGLAPLIDAVRRLTGEGAGSAESDTPDP</sequence>
<evidence type="ECO:0000256" key="2">
    <source>
        <dbReference type="PROSITE-ProRule" id="PRU00169"/>
    </source>
</evidence>
<evidence type="ECO:0000259" key="3">
    <source>
        <dbReference type="PROSITE" id="PS50110"/>
    </source>
</evidence>
<dbReference type="CDD" id="cd17574">
    <property type="entry name" value="REC_OmpR"/>
    <property type="match status" value="1"/>
</dbReference>
<feature type="domain" description="Response regulatory" evidence="3">
    <location>
        <begin position="50"/>
        <end position="163"/>
    </location>
</feature>
<dbReference type="InterPro" id="IPR050595">
    <property type="entry name" value="Bact_response_regulator"/>
</dbReference>
<protein>
    <recommendedName>
        <fullName evidence="3">Response regulatory domain-containing protein</fullName>
    </recommendedName>
</protein>
<dbReference type="SUPFAM" id="SSF52172">
    <property type="entry name" value="CheY-like"/>
    <property type="match status" value="1"/>
</dbReference>
<gene>
    <name evidence="4" type="ORF">CXL00_04835</name>
</gene>
<dbReference type="PANTHER" id="PTHR44591">
    <property type="entry name" value="STRESS RESPONSE REGULATOR PROTEIN 1"/>
    <property type="match status" value="1"/>
</dbReference>
<evidence type="ECO:0000256" key="1">
    <source>
        <dbReference type="ARBA" id="ARBA00022553"/>
    </source>
</evidence>
<dbReference type="SMART" id="SM00448">
    <property type="entry name" value="REC"/>
    <property type="match status" value="1"/>
</dbReference>
<dbReference type="EMBL" id="POUW01000001">
    <property type="protein sequence ID" value="PNG08365.1"/>
    <property type="molecule type" value="Genomic_DNA"/>
</dbReference>
<reference evidence="4 5" key="1">
    <citation type="submission" date="2018-01" db="EMBL/GenBank/DDBJ databases">
        <title>Denitrification phenotypes of diverse strains of Pseudomonas stutzeri.</title>
        <authorList>
            <person name="Milligan D.A."/>
            <person name="Bergaust L."/>
            <person name="Bakken L.R."/>
            <person name="Frostegard A."/>
        </authorList>
    </citation>
    <scope>NUCLEOTIDE SEQUENCE [LARGE SCALE GENOMIC DNA]</scope>
    <source>
        <strain evidence="4 5">28a3</strain>
    </source>
</reference>
<evidence type="ECO:0000313" key="5">
    <source>
        <dbReference type="Proteomes" id="UP000235897"/>
    </source>
</evidence>
<accession>A0A2N8T0V2</accession>
<comment type="caution">
    <text evidence="4">The sequence shown here is derived from an EMBL/GenBank/DDBJ whole genome shotgun (WGS) entry which is preliminary data.</text>
</comment>
<dbReference type="PROSITE" id="PS50110">
    <property type="entry name" value="RESPONSE_REGULATORY"/>
    <property type="match status" value="1"/>
</dbReference>
<name>A0A2N8T0V2_STUST</name>